<gene>
    <name evidence="1" type="ORF">F7R14_17140</name>
    <name evidence="2" type="ORF">SAMN04490191_4756</name>
</gene>
<dbReference type="PATRIC" id="fig|163011.3.peg.3055"/>
<keyword evidence="3" id="KW-1185">Reference proteome</keyword>
<dbReference type="AlphaFoldDB" id="A0A0J6KB08"/>
<evidence type="ECO:0000313" key="1">
    <source>
        <dbReference type="EMBL" id="KAB0503483.1"/>
    </source>
</evidence>
<dbReference type="Proteomes" id="UP000182814">
    <property type="component" value="Chromosome I"/>
</dbReference>
<evidence type="ECO:0000313" key="4">
    <source>
        <dbReference type="Proteomes" id="UP000434925"/>
    </source>
</evidence>
<dbReference type="EMBL" id="VZPO01000006">
    <property type="protein sequence ID" value="KAB0503483.1"/>
    <property type="molecule type" value="Genomic_DNA"/>
</dbReference>
<name>A0A0J6KB08_9PSED</name>
<reference evidence="3" key="1">
    <citation type="submission" date="2016-10" db="EMBL/GenBank/DDBJ databases">
        <authorList>
            <person name="Varghese N."/>
            <person name="Submissions S."/>
        </authorList>
    </citation>
    <scope>NUCLEOTIDE SEQUENCE [LARGE SCALE GENOMIC DNA]</scope>
    <source>
        <strain evidence="3">BS3782</strain>
    </source>
</reference>
<dbReference type="RefSeq" id="WP_048394839.1">
    <property type="nucleotide sequence ID" value="NZ_JYLB01000003.1"/>
</dbReference>
<dbReference type="Gene3D" id="1.10.10.10">
    <property type="entry name" value="Winged helix-like DNA-binding domain superfamily/Winged helix DNA-binding domain"/>
    <property type="match status" value="1"/>
</dbReference>
<reference evidence="2" key="2">
    <citation type="submission" date="2016-10" db="EMBL/GenBank/DDBJ databases">
        <authorList>
            <person name="de Groot N.N."/>
        </authorList>
    </citation>
    <scope>NUCLEOTIDE SEQUENCE [LARGE SCALE GENOMIC DNA]</scope>
    <source>
        <strain evidence="2">BS3782</strain>
    </source>
</reference>
<sequence length="406" mass="43282">MDSLITAAARALAAGDPLGALNRIALRDDAPALALRGIAMAQLGDLVRAKALVRSATRAFGPKEALARARCVVAEAEIALASRDLNWPTKALDAARTTLQAHGDWVNAAHARYLEIRRLLLIGHLDEAEHRLAELDPTPLPPASRAAYELVVAGIAMRRLQTKAARAALERAERAAQHAAIPALTAEVESAACILDTPAARLIVGGQERPLLLDEIEALLVSPTLVVDACRYVVRDSGSSVSLARRPVLFALARALGEAWPADVPRETLIARAFRMKVADDSHRARLRVELGRLRAALHLIADVVATPRGFALVPHVAPDVVVLARPVEEQHATLLAFLADGESWSSSALSLALGASQRTVQRALDTLAAAGKVQAFGHGRARRWMTPQVPGFATVLLLTGLLPND</sequence>
<accession>A0A0J6KB08</accession>
<dbReference type="EMBL" id="LT629746">
    <property type="protein sequence ID" value="SDT49424.1"/>
    <property type="molecule type" value="Genomic_DNA"/>
</dbReference>
<evidence type="ECO:0000313" key="3">
    <source>
        <dbReference type="Proteomes" id="UP000182814"/>
    </source>
</evidence>
<dbReference type="Proteomes" id="UP000434925">
    <property type="component" value="Unassembled WGS sequence"/>
</dbReference>
<dbReference type="InterPro" id="IPR036388">
    <property type="entry name" value="WH-like_DNA-bd_sf"/>
</dbReference>
<dbReference type="InterPro" id="IPR036390">
    <property type="entry name" value="WH_DNA-bd_sf"/>
</dbReference>
<dbReference type="SUPFAM" id="SSF46785">
    <property type="entry name" value="Winged helix' DNA-binding domain"/>
    <property type="match status" value="1"/>
</dbReference>
<organism evidence="2 3">
    <name type="scientific">Pseudomonas lini</name>
    <dbReference type="NCBI Taxonomy" id="163011"/>
    <lineage>
        <taxon>Bacteria</taxon>
        <taxon>Pseudomonadati</taxon>
        <taxon>Pseudomonadota</taxon>
        <taxon>Gammaproteobacteria</taxon>
        <taxon>Pseudomonadales</taxon>
        <taxon>Pseudomonadaceae</taxon>
        <taxon>Pseudomonas</taxon>
    </lineage>
</organism>
<evidence type="ECO:0000313" key="2">
    <source>
        <dbReference type="EMBL" id="SDT49424.1"/>
    </source>
</evidence>
<protein>
    <submittedName>
        <fullName evidence="1">Helix-turn-helix domain-containing protein</fullName>
    </submittedName>
</protein>
<reference evidence="1 4" key="3">
    <citation type="submission" date="2019-09" db="EMBL/GenBank/DDBJ databases">
        <title>Draft genome sequences of 48 bacterial type strains from the CCUG.</title>
        <authorList>
            <person name="Tunovic T."/>
            <person name="Pineiro-Iglesias B."/>
            <person name="Unosson C."/>
            <person name="Inganas E."/>
            <person name="Ohlen M."/>
            <person name="Cardew S."/>
            <person name="Jensie-Markopoulos S."/>
            <person name="Salva-Serra F."/>
            <person name="Jaen-Luchoro D."/>
            <person name="Karlsson R."/>
            <person name="Svensson-Stadler L."/>
            <person name="Chun J."/>
            <person name="Moore E."/>
        </authorList>
    </citation>
    <scope>NUCLEOTIDE SEQUENCE [LARGE SCALE GENOMIC DNA]</scope>
    <source>
        <strain evidence="1 4">CCUG 51522</strain>
    </source>
</reference>
<proteinExistence type="predicted"/>